<protein>
    <submittedName>
        <fullName evidence="1">Uncharacterized protein</fullName>
    </submittedName>
</protein>
<comment type="caution">
    <text evidence="1">The sequence shown here is derived from an EMBL/GenBank/DDBJ whole genome shotgun (WGS) entry which is preliminary data.</text>
</comment>
<sequence length="32" mass="3675">MSEGLDRPIAARMCSLRSSLSVPRSRRFKRPN</sequence>
<dbReference type="Proteomes" id="UP000636709">
    <property type="component" value="Unassembled WGS sequence"/>
</dbReference>
<dbReference type="AlphaFoldDB" id="A0A835BK67"/>
<dbReference type="EMBL" id="JACEFO010001778">
    <property type="protein sequence ID" value="KAF8703255.1"/>
    <property type="molecule type" value="Genomic_DNA"/>
</dbReference>
<evidence type="ECO:0000313" key="2">
    <source>
        <dbReference type="Proteomes" id="UP000636709"/>
    </source>
</evidence>
<proteinExistence type="predicted"/>
<evidence type="ECO:0000313" key="1">
    <source>
        <dbReference type="EMBL" id="KAF8703255.1"/>
    </source>
</evidence>
<gene>
    <name evidence="1" type="ORF">HU200_032046</name>
</gene>
<reference evidence="1" key="1">
    <citation type="submission" date="2020-07" db="EMBL/GenBank/DDBJ databases">
        <title>Genome sequence and genetic diversity analysis of an under-domesticated orphan crop, white fonio (Digitaria exilis).</title>
        <authorList>
            <person name="Bennetzen J.L."/>
            <person name="Chen S."/>
            <person name="Ma X."/>
            <person name="Wang X."/>
            <person name="Yssel A.E.J."/>
            <person name="Chaluvadi S.R."/>
            <person name="Johnson M."/>
            <person name="Gangashetty P."/>
            <person name="Hamidou F."/>
            <person name="Sanogo M.D."/>
            <person name="Zwaenepoel A."/>
            <person name="Wallace J."/>
            <person name="Van De Peer Y."/>
            <person name="Van Deynze A."/>
        </authorList>
    </citation>
    <scope>NUCLEOTIDE SEQUENCE</scope>
    <source>
        <tissue evidence="1">Leaves</tissue>
    </source>
</reference>
<keyword evidence="2" id="KW-1185">Reference proteome</keyword>
<accession>A0A835BK67</accession>
<name>A0A835BK67_9POAL</name>
<organism evidence="1 2">
    <name type="scientific">Digitaria exilis</name>
    <dbReference type="NCBI Taxonomy" id="1010633"/>
    <lineage>
        <taxon>Eukaryota</taxon>
        <taxon>Viridiplantae</taxon>
        <taxon>Streptophyta</taxon>
        <taxon>Embryophyta</taxon>
        <taxon>Tracheophyta</taxon>
        <taxon>Spermatophyta</taxon>
        <taxon>Magnoliopsida</taxon>
        <taxon>Liliopsida</taxon>
        <taxon>Poales</taxon>
        <taxon>Poaceae</taxon>
        <taxon>PACMAD clade</taxon>
        <taxon>Panicoideae</taxon>
        <taxon>Panicodae</taxon>
        <taxon>Paniceae</taxon>
        <taxon>Anthephorinae</taxon>
        <taxon>Digitaria</taxon>
    </lineage>
</organism>